<dbReference type="Pfam" id="PF00459">
    <property type="entry name" value="Inositol_P"/>
    <property type="match status" value="1"/>
</dbReference>
<accession>A0A3N7HK39</accession>
<dbReference type="GO" id="GO:0007165">
    <property type="term" value="P:signal transduction"/>
    <property type="evidence" value="ECO:0007669"/>
    <property type="project" value="TreeGrafter"/>
</dbReference>
<evidence type="ECO:0000256" key="1">
    <source>
        <dbReference type="ARBA" id="ARBA00009759"/>
    </source>
</evidence>
<dbReference type="OrthoDB" id="9785695at2"/>
<comment type="cofactor">
    <cofactor evidence="2">
        <name>Mg(2+)</name>
        <dbReference type="ChEBI" id="CHEBI:18420"/>
    </cofactor>
</comment>
<feature type="binding site" evidence="2">
    <location>
        <position position="95"/>
    </location>
    <ligand>
        <name>Mg(2+)</name>
        <dbReference type="ChEBI" id="CHEBI:18420"/>
        <label>1</label>
        <note>catalytic</note>
    </ligand>
</feature>
<dbReference type="PRINTS" id="PR00377">
    <property type="entry name" value="IMPHPHTASES"/>
</dbReference>
<name>A0A3N7HK39_9BURK</name>
<dbReference type="SUPFAM" id="SSF56655">
    <property type="entry name" value="Carbohydrate phosphatase"/>
    <property type="match status" value="1"/>
</dbReference>
<feature type="binding site" evidence="2">
    <location>
        <position position="96"/>
    </location>
    <ligand>
        <name>Mg(2+)</name>
        <dbReference type="ChEBI" id="CHEBI:18420"/>
        <label>1</label>
        <note>catalytic</note>
    </ligand>
</feature>
<dbReference type="GO" id="GO:0008934">
    <property type="term" value="F:inositol monophosphate 1-phosphatase activity"/>
    <property type="evidence" value="ECO:0007669"/>
    <property type="project" value="TreeGrafter"/>
</dbReference>
<dbReference type="PANTHER" id="PTHR20854">
    <property type="entry name" value="INOSITOL MONOPHOSPHATASE"/>
    <property type="match status" value="1"/>
</dbReference>
<keyword evidence="2" id="KW-0479">Metal-binding</keyword>
<feature type="binding site" evidence="2">
    <location>
        <position position="219"/>
    </location>
    <ligand>
        <name>Mg(2+)</name>
        <dbReference type="ChEBI" id="CHEBI:18420"/>
        <label>1</label>
        <note>catalytic</note>
    </ligand>
</feature>
<keyword evidence="4" id="KW-1185">Reference proteome</keyword>
<dbReference type="GO" id="GO:0006020">
    <property type="term" value="P:inositol metabolic process"/>
    <property type="evidence" value="ECO:0007669"/>
    <property type="project" value="TreeGrafter"/>
</dbReference>
<reference evidence="3 4" key="1">
    <citation type="submission" date="2018-08" db="EMBL/GenBank/DDBJ databases">
        <authorList>
            <person name="Khan S.A."/>
            <person name="Jeon C.O."/>
            <person name="Chun B.H."/>
            <person name="Jeong S.E."/>
        </authorList>
    </citation>
    <scope>NUCLEOTIDE SEQUENCE [LARGE SCALE GENOMIC DNA]</scope>
    <source>
        <strain evidence="3 4">S-16</strain>
    </source>
</reference>
<organism evidence="3 4">
    <name type="scientific">Piscinibacter terrae</name>
    <dbReference type="NCBI Taxonomy" id="2496871"/>
    <lineage>
        <taxon>Bacteria</taxon>
        <taxon>Pseudomonadati</taxon>
        <taxon>Pseudomonadota</taxon>
        <taxon>Betaproteobacteria</taxon>
        <taxon>Burkholderiales</taxon>
        <taxon>Sphaerotilaceae</taxon>
        <taxon>Piscinibacter</taxon>
    </lineage>
</organism>
<feature type="binding site" evidence="2">
    <location>
        <position position="71"/>
    </location>
    <ligand>
        <name>Mg(2+)</name>
        <dbReference type="ChEBI" id="CHEBI:18420"/>
        <label>1</label>
        <note>catalytic</note>
    </ligand>
</feature>
<dbReference type="GO" id="GO:0046872">
    <property type="term" value="F:metal ion binding"/>
    <property type="evidence" value="ECO:0007669"/>
    <property type="project" value="UniProtKB-KW"/>
</dbReference>
<dbReference type="InterPro" id="IPR000760">
    <property type="entry name" value="Inositol_monophosphatase-like"/>
</dbReference>
<dbReference type="Proteomes" id="UP000267464">
    <property type="component" value="Unassembled WGS sequence"/>
</dbReference>
<dbReference type="PANTHER" id="PTHR20854:SF4">
    <property type="entry name" value="INOSITOL-1-MONOPHOSPHATASE-RELATED"/>
    <property type="match status" value="1"/>
</dbReference>
<dbReference type="Gene3D" id="3.30.540.10">
    <property type="entry name" value="Fructose-1,6-Bisphosphatase, subunit A, domain 1"/>
    <property type="match status" value="1"/>
</dbReference>
<gene>
    <name evidence="3" type="ORF">DZC73_22650</name>
</gene>
<protein>
    <submittedName>
        <fullName evidence="3">Inositol monophosphatase</fullName>
    </submittedName>
</protein>
<feature type="binding site" evidence="2">
    <location>
        <position position="93"/>
    </location>
    <ligand>
        <name>Mg(2+)</name>
        <dbReference type="ChEBI" id="CHEBI:18420"/>
        <label>2</label>
    </ligand>
</feature>
<dbReference type="AlphaFoldDB" id="A0A3N7HK39"/>
<reference evidence="3 4" key="2">
    <citation type="submission" date="2018-12" db="EMBL/GenBank/DDBJ databases">
        <title>Rhizobacter gummiphilus sp. nov., a rubber-degrading bacterium isolated from the soil of a botanical garden in Japan.</title>
        <authorList>
            <person name="Shunsuke S.S."/>
        </authorList>
    </citation>
    <scope>NUCLEOTIDE SEQUENCE [LARGE SCALE GENOMIC DNA]</scope>
    <source>
        <strain evidence="3 4">S-16</strain>
    </source>
</reference>
<evidence type="ECO:0000313" key="4">
    <source>
        <dbReference type="Proteomes" id="UP000267464"/>
    </source>
</evidence>
<dbReference type="EMBL" id="QUSW01000007">
    <property type="protein sequence ID" value="RQP22448.1"/>
    <property type="molecule type" value="Genomic_DNA"/>
</dbReference>
<keyword evidence="2" id="KW-0460">Magnesium</keyword>
<comment type="similarity">
    <text evidence="1">Belongs to the inositol monophosphatase superfamily.</text>
</comment>
<comment type="caution">
    <text evidence="3">The sequence shown here is derived from an EMBL/GenBank/DDBJ whole genome shotgun (WGS) entry which is preliminary data.</text>
</comment>
<evidence type="ECO:0000313" key="3">
    <source>
        <dbReference type="EMBL" id="RQP22448.1"/>
    </source>
</evidence>
<proteinExistence type="inferred from homology"/>
<evidence type="ECO:0000256" key="2">
    <source>
        <dbReference type="PIRSR" id="PIRSR600760-2"/>
    </source>
</evidence>
<dbReference type="Gene3D" id="3.40.190.80">
    <property type="match status" value="1"/>
</dbReference>
<sequence>MTVSDALFDEVLPLLAQASEQAVMPRFRRLREGEVIEKAKDELVTVADREAEQIIERGLLALLPGSRVVGEEACAADPSLLQGLDQGRVWLVDPLDGTANFVAGRETFALMAALLQDGEAIGAWVLNPVAAERWMAVRGGGCHRDGQRMQVPSPAVPLDEARGAVLTKFLPPDLRSAVESRMPRIGECLPGLRCAGIEYPAIITGAQHFAMFYRTLPWDHVPGTLLLQEAGGHVARYDGSPYLADDGGVGVLSARSEALWQEIRDALLRD</sequence>
<dbReference type="RefSeq" id="WP_124542670.1">
    <property type="nucleotide sequence ID" value="NZ_QUSW01000007.1"/>
</dbReference>